<sequence length="352" mass="39871">MFKSKALRTWCHKNLFNSKMNSFLSVVIVVILFKFLSYFYAWFVTNAVWIGDAAACREASGACVVFIKEKYNFILFGFYPRAEIYRPILCIVLLLSLVIYSSYEKNWKKCTLILWALLFLVSTILMGGGIFSLPIVESDQWGGLPLTLILSVVGIFVSYPLGIVLALGRRSKMPIIRIFSTCYIELIRGVPMISLLFMSSVMFPLFLPEGVVIDKIIRAQIAIIMFVCAYMAEVVRGGLQAIPRGQYEAAEALGLNYFQTMRLVILPQALKVVIPPTVNTVIGMFKDTSLVIIIALFDLMSTMKTALKDPEWLGFNVEGYIFIALIYFMFCFSMGKYSRTLEKKFNRKGTLT</sequence>
<dbReference type="CDD" id="cd06261">
    <property type="entry name" value="TM_PBP2"/>
    <property type="match status" value="1"/>
</dbReference>
<dbReference type="PANTHER" id="PTHR30614">
    <property type="entry name" value="MEMBRANE COMPONENT OF AMINO ACID ABC TRANSPORTER"/>
    <property type="match status" value="1"/>
</dbReference>
<feature type="transmembrane region" description="Helical" evidence="8">
    <location>
        <begin position="319"/>
        <end position="338"/>
    </location>
</feature>
<dbReference type="InterPro" id="IPR000515">
    <property type="entry name" value="MetI-like"/>
</dbReference>
<dbReference type="InterPro" id="IPR035906">
    <property type="entry name" value="MetI-like_sf"/>
</dbReference>
<dbReference type="Proteomes" id="UP000196531">
    <property type="component" value="Unassembled WGS sequence"/>
</dbReference>
<comment type="subcellular location">
    <subcellularLocation>
        <location evidence="1">Cell inner membrane</location>
        <topology evidence="1">Multi-pass membrane protein</topology>
    </subcellularLocation>
    <subcellularLocation>
        <location evidence="8">Cell membrane</location>
        <topology evidence="8">Multi-pass membrane protein</topology>
    </subcellularLocation>
</comment>
<protein>
    <submittedName>
        <fullName evidence="10">Amino acid ABC transporter permease</fullName>
    </submittedName>
</protein>
<evidence type="ECO:0000256" key="1">
    <source>
        <dbReference type="ARBA" id="ARBA00004429"/>
    </source>
</evidence>
<dbReference type="PANTHER" id="PTHR30614:SF41">
    <property type="entry name" value="INNER MEMBRANE AMINO-ACID ABC TRANSPORTER PERMEASE PROTEIN YHDY"/>
    <property type="match status" value="1"/>
</dbReference>
<evidence type="ECO:0000313" key="10">
    <source>
        <dbReference type="EMBL" id="OUR95296.1"/>
    </source>
</evidence>
<evidence type="ECO:0000259" key="9">
    <source>
        <dbReference type="PROSITE" id="PS50928"/>
    </source>
</evidence>
<evidence type="ECO:0000256" key="6">
    <source>
        <dbReference type="ARBA" id="ARBA00022989"/>
    </source>
</evidence>
<keyword evidence="7 8" id="KW-0472">Membrane</keyword>
<dbReference type="InterPro" id="IPR043429">
    <property type="entry name" value="ArtM/GltK/GlnP/TcyL/YhdX-like"/>
</dbReference>
<evidence type="ECO:0000256" key="7">
    <source>
        <dbReference type="ARBA" id="ARBA00023136"/>
    </source>
</evidence>
<organism evidence="10 11">
    <name type="scientific">Halobacteriovorax marinus</name>
    <dbReference type="NCBI Taxonomy" id="97084"/>
    <lineage>
        <taxon>Bacteria</taxon>
        <taxon>Pseudomonadati</taxon>
        <taxon>Bdellovibrionota</taxon>
        <taxon>Bacteriovoracia</taxon>
        <taxon>Bacteriovoracales</taxon>
        <taxon>Halobacteriovoraceae</taxon>
        <taxon>Halobacteriovorax</taxon>
    </lineage>
</organism>
<proteinExistence type="inferred from homology"/>
<feature type="transmembrane region" description="Helical" evidence="8">
    <location>
        <begin position="21"/>
        <end position="43"/>
    </location>
</feature>
<comment type="similarity">
    <text evidence="2">Belongs to the binding-protein-dependent transport system permease family. HisMQ subfamily.</text>
</comment>
<feature type="transmembrane region" description="Helical" evidence="8">
    <location>
        <begin position="189"/>
        <end position="207"/>
    </location>
</feature>
<dbReference type="InterPro" id="IPR010065">
    <property type="entry name" value="AA_ABC_transptr_permease_3TM"/>
</dbReference>
<dbReference type="PROSITE" id="PS50928">
    <property type="entry name" value="ABC_TM1"/>
    <property type="match status" value="1"/>
</dbReference>
<evidence type="ECO:0000313" key="11">
    <source>
        <dbReference type="Proteomes" id="UP000196531"/>
    </source>
</evidence>
<feature type="transmembrane region" description="Helical" evidence="8">
    <location>
        <begin position="112"/>
        <end position="136"/>
    </location>
</feature>
<dbReference type="SUPFAM" id="SSF161098">
    <property type="entry name" value="MetI-like"/>
    <property type="match status" value="1"/>
</dbReference>
<evidence type="ECO:0000256" key="4">
    <source>
        <dbReference type="ARBA" id="ARBA00022475"/>
    </source>
</evidence>
<keyword evidence="5 8" id="KW-0812">Transmembrane</keyword>
<keyword evidence="6 8" id="KW-1133">Transmembrane helix</keyword>
<feature type="domain" description="ABC transmembrane type-1" evidence="9">
    <location>
        <begin position="144"/>
        <end position="334"/>
    </location>
</feature>
<evidence type="ECO:0000256" key="2">
    <source>
        <dbReference type="ARBA" id="ARBA00010072"/>
    </source>
</evidence>
<gene>
    <name evidence="10" type="ORF">A9Q84_15765</name>
</gene>
<comment type="caution">
    <text evidence="10">The sequence shown here is derived from an EMBL/GenBank/DDBJ whole genome shotgun (WGS) entry which is preliminary data.</text>
</comment>
<accession>A0A1Y5F3Z7</accession>
<feature type="transmembrane region" description="Helical" evidence="8">
    <location>
        <begin position="148"/>
        <end position="168"/>
    </location>
</feature>
<dbReference type="Gene3D" id="1.10.3720.10">
    <property type="entry name" value="MetI-like"/>
    <property type="match status" value="1"/>
</dbReference>
<dbReference type="GO" id="GO:0043190">
    <property type="term" value="C:ATP-binding cassette (ABC) transporter complex"/>
    <property type="evidence" value="ECO:0007669"/>
    <property type="project" value="InterPro"/>
</dbReference>
<dbReference type="NCBIfam" id="TIGR01726">
    <property type="entry name" value="HEQRo_perm_3TM"/>
    <property type="match status" value="1"/>
</dbReference>
<feature type="transmembrane region" description="Helical" evidence="8">
    <location>
        <begin position="84"/>
        <end position="100"/>
    </location>
</feature>
<dbReference type="EMBL" id="MAAO01000008">
    <property type="protein sequence ID" value="OUR95296.1"/>
    <property type="molecule type" value="Genomic_DNA"/>
</dbReference>
<dbReference type="GO" id="GO:0006865">
    <property type="term" value="P:amino acid transport"/>
    <property type="evidence" value="ECO:0007669"/>
    <property type="project" value="TreeGrafter"/>
</dbReference>
<keyword evidence="3 8" id="KW-0813">Transport</keyword>
<feature type="transmembrane region" description="Helical" evidence="8">
    <location>
        <begin position="219"/>
        <end position="239"/>
    </location>
</feature>
<dbReference type="Pfam" id="PF00528">
    <property type="entry name" value="BPD_transp_1"/>
    <property type="match status" value="1"/>
</dbReference>
<dbReference type="GO" id="GO:0022857">
    <property type="term" value="F:transmembrane transporter activity"/>
    <property type="evidence" value="ECO:0007669"/>
    <property type="project" value="InterPro"/>
</dbReference>
<evidence type="ECO:0000256" key="8">
    <source>
        <dbReference type="RuleBase" id="RU363032"/>
    </source>
</evidence>
<evidence type="ECO:0000256" key="5">
    <source>
        <dbReference type="ARBA" id="ARBA00022692"/>
    </source>
</evidence>
<evidence type="ECO:0000256" key="3">
    <source>
        <dbReference type="ARBA" id="ARBA00022448"/>
    </source>
</evidence>
<dbReference type="AlphaFoldDB" id="A0A1Y5F3Z7"/>
<keyword evidence="4" id="KW-1003">Cell membrane</keyword>
<reference evidence="11" key="1">
    <citation type="journal article" date="2017" name="Proc. Natl. Acad. Sci. U.S.A.">
        <title>Simulation of Deepwater Horizon oil plume reveals substrate specialization within a complex community of hydrocarbon-degraders.</title>
        <authorList>
            <person name="Hu P."/>
            <person name="Dubinsky E.A."/>
            <person name="Probst A.J."/>
            <person name="Wang J."/>
            <person name="Sieber C.M.K."/>
            <person name="Tom L.M."/>
            <person name="Gardinali P."/>
            <person name="Banfield J.F."/>
            <person name="Atlas R.M."/>
            <person name="Andersen G.L."/>
        </authorList>
    </citation>
    <scope>NUCLEOTIDE SEQUENCE [LARGE SCALE GENOMIC DNA]</scope>
</reference>
<name>A0A1Y5F3Z7_9BACT</name>